<sequence>MHFTDQTMGFPVNKCVHEMRKNSVYSKWTGPILVIKSDHEGRPVPCKGKDSLYIPDAIEHNRWRTRMNPRSWACLKAMDSQPLNACRQAACLSLKKTTPLRDEPHVTTSSMDYEVPFDIIDVILDDLTYNSDWESIRSLSLTCKELIKPCQKRLFSTVPIHPLVASQLASVLTERPHLISYVLHLHYCYIDGESDTRTDILLLGKFDQLQSLHIVGDRTDRGTAWDIMAQDLKVELIRLLRCPKLEYLLLTCVLHWPVSLFGNCPNLRRLKIGTVGLDDTDLTTFTTPPFPTACKPKGLSIGTAAFYALEELLAARWPDGKPVVDLSLLTILHDHSIHTPIEELIKICGGRIEILYFAYLDRFRMLANSNEFKALRVIIGKAHWNDLRRPPKCSSNVEEIYLMILEPANGKAINIEHVISWLNPTLFPALRSFTTFQESGANSEVVLPLPFVNGPALFKTRGVKDIEEFEALHSVIKANSTVNNIRRQGNNAITADQFPTSSRYDVFLLLFYTYFKLPPSNSVLHHYDHVPIKSNYKCHCTIFGQILYVHRSSLIGTGCTVTHIVPVAIYDSPALRTTFDDFNVRPWLTLDTDYNDWVEGQDYDVYSHFTSDDNVPIGVRYIILHEPQDTTASPANEYIHALMDNNIDAMPWLGNLLIFKTDWGMEVTNIEDEDLPLIKRLATLHVLKGRTP</sequence>
<dbReference type="RefSeq" id="XP_001886841.1">
    <property type="nucleotide sequence ID" value="XM_001886806.1"/>
</dbReference>
<evidence type="ECO:0000313" key="2">
    <source>
        <dbReference type="Proteomes" id="UP000001194"/>
    </source>
</evidence>
<evidence type="ECO:0000313" key="1">
    <source>
        <dbReference type="EMBL" id="EDR02478.1"/>
    </source>
</evidence>
<dbReference type="SUPFAM" id="SSF52047">
    <property type="entry name" value="RNI-like"/>
    <property type="match status" value="1"/>
</dbReference>
<gene>
    <name evidence="1" type="ORF">LACBIDRAFT_332368</name>
</gene>
<dbReference type="AlphaFoldDB" id="B0DSI3"/>
<dbReference type="EMBL" id="DS547130">
    <property type="protein sequence ID" value="EDR02478.1"/>
    <property type="molecule type" value="Genomic_DNA"/>
</dbReference>
<protein>
    <submittedName>
        <fullName evidence="1">Predicted protein</fullName>
    </submittedName>
</protein>
<reference evidence="1 2" key="1">
    <citation type="journal article" date="2008" name="Nature">
        <title>The genome of Laccaria bicolor provides insights into mycorrhizal symbiosis.</title>
        <authorList>
            <person name="Martin F."/>
            <person name="Aerts A."/>
            <person name="Ahren D."/>
            <person name="Brun A."/>
            <person name="Danchin E.G.J."/>
            <person name="Duchaussoy F."/>
            <person name="Gibon J."/>
            <person name="Kohler A."/>
            <person name="Lindquist E."/>
            <person name="Pereda V."/>
            <person name="Salamov A."/>
            <person name="Shapiro H.J."/>
            <person name="Wuyts J."/>
            <person name="Blaudez D."/>
            <person name="Buee M."/>
            <person name="Brokstein P."/>
            <person name="Canbaeck B."/>
            <person name="Cohen D."/>
            <person name="Courty P.E."/>
            <person name="Coutinho P.M."/>
            <person name="Delaruelle C."/>
            <person name="Detter J.C."/>
            <person name="Deveau A."/>
            <person name="DiFazio S."/>
            <person name="Duplessis S."/>
            <person name="Fraissinet-Tachet L."/>
            <person name="Lucic E."/>
            <person name="Frey-Klett P."/>
            <person name="Fourrey C."/>
            <person name="Feussner I."/>
            <person name="Gay G."/>
            <person name="Grimwood J."/>
            <person name="Hoegger P.J."/>
            <person name="Jain P."/>
            <person name="Kilaru S."/>
            <person name="Labbe J."/>
            <person name="Lin Y.C."/>
            <person name="Legue V."/>
            <person name="Le Tacon F."/>
            <person name="Marmeisse R."/>
            <person name="Melayah D."/>
            <person name="Montanini B."/>
            <person name="Muratet M."/>
            <person name="Nehls U."/>
            <person name="Niculita-Hirzel H."/>
            <person name="Oudot-Le Secq M.P."/>
            <person name="Peter M."/>
            <person name="Quesneville H."/>
            <person name="Rajashekar B."/>
            <person name="Reich M."/>
            <person name="Rouhier N."/>
            <person name="Schmutz J."/>
            <person name="Yin T."/>
            <person name="Chalot M."/>
            <person name="Henrissat B."/>
            <person name="Kuees U."/>
            <person name="Lucas S."/>
            <person name="Van de Peer Y."/>
            <person name="Podila G.K."/>
            <person name="Polle A."/>
            <person name="Pukkila P.J."/>
            <person name="Richardson P.M."/>
            <person name="Rouze P."/>
            <person name="Sanders I.R."/>
            <person name="Stajich J.E."/>
            <person name="Tunlid A."/>
            <person name="Tuskan G."/>
            <person name="Grigoriev I.V."/>
        </authorList>
    </citation>
    <scope>NUCLEOTIDE SEQUENCE [LARGE SCALE GENOMIC DNA]</scope>
    <source>
        <strain evidence="2">S238N-H82 / ATCC MYA-4686</strain>
    </source>
</reference>
<dbReference type="KEGG" id="lbc:LACBIDRAFT_332368"/>
<dbReference type="HOGENOM" id="CLU_397981_0_0_1"/>
<dbReference type="GeneID" id="6082472"/>
<dbReference type="Proteomes" id="UP000001194">
    <property type="component" value="Unassembled WGS sequence"/>
</dbReference>
<proteinExistence type="predicted"/>
<keyword evidence="2" id="KW-1185">Reference proteome</keyword>
<accession>B0DSI3</accession>
<dbReference type="OrthoDB" id="2831624at2759"/>
<organism evidence="2">
    <name type="scientific">Laccaria bicolor (strain S238N-H82 / ATCC MYA-4686)</name>
    <name type="common">Bicoloured deceiver</name>
    <name type="synonym">Laccaria laccata var. bicolor</name>
    <dbReference type="NCBI Taxonomy" id="486041"/>
    <lineage>
        <taxon>Eukaryota</taxon>
        <taxon>Fungi</taxon>
        <taxon>Dikarya</taxon>
        <taxon>Basidiomycota</taxon>
        <taxon>Agaricomycotina</taxon>
        <taxon>Agaricomycetes</taxon>
        <taxon>Agaricomycetidae</taxon>
        <taxon>Agaricales</taxon>
        <taxon>Agaricineae</taxon>
        <taxon>Hydnangiaceae</taxon>
        <taxon>Laccaria</taxon>
    </lineage>
</organism>
<name>B0DSI3_LACBS</name>
<dbReference type="InParanoid" id="B0DSI3"/>